<evidence type="ECO:0000313" key="3">
    <source>
        <dbReference type="Proteomes" id="UP000272474"/>
    </source>
</evidence>
<dbReference type="AlphaFoldDB" id="A0A3A9Z5Y7"/>
<name>A0A3A9Z5Y7_9ACTN</name>
<protein>
    <submittedName>
        <fullName evidence="2">DUF2255 family protein</fullName>
    </submittedName>
</protein>
<dbReference type="EMBL" id="RBAL01000004">
    <property type="protein sequence ID" value="RKN43801.1"/>
    <property type="molecule type" value="Genomic_DNA"/>
</dbReference>
<accession>A0A3A9Z5Y7</accession>
<dbReference type="Proteomes" id="UP000272474">
    <property type="component" value="Unassembled WGS sequence"/>
</dbReference>
<dbReference type="RefSeq" id="WP_120677350.1">
    <property type="nucleotide sequence ID" value="NZ_RBAL01000004.1"/>
</dbReference>
<feature type="compositionally biased region" description="Basic and acidic residues" evidence="1">
    <location>
        <begin position="16"/>
        <end position="26"/>
    </location>
</feature>
<proteinExistence type="predicted"/>
<dbReference type="OrthoDB" id="162563at2"/>
<dbReference type="InterPro" id="IPR012349">
    <property type="entry name" value="Split_barrel_FMN-bd"/>
</dbReference>
<organism evidence="2 3">
    <name type="scientific">Streptomyces hoynatensis</name>
    <dbReference type="NCBI Taxonomy" id="1141874"/>
    <lineage>
        <taxon>Bacteria</taxon>
        <taxon>Bacillati</taxon>
        <taxon>Actinomycetota</taxon>
        <taxon>Actinomycetes</taxon>
        <taxon>Kitasatosporales</taxon>
        <taxon>Streptomycetaceae</taxon>
        <taxon>Streptomyces</taxon>
    </lineage>
</organism>
<dbReference type="InterPro" id="IPR016888">
    <property type="entry name" value="UCP028498"/>
</dbReference>
<reference evidence="2 3" key="1">
    <citation type="journal article" date="2014" name="Int. J. Syst. Evol. Microbiol.">
        <title>Streptomyces hoynatensis sp. nov., isolated from deep marine sediment.</title>
        <authorList>
            <person name="Veyisoglu A."/>
            <person name="Sahin N."/>
        </authorList>
    </citation>
    <scope>NUCLEOTIDE SEQUENCE [LARGE SCALE GENOMIC DNA]</scope>
    <source>
        <strain evidence="2 3">KCTC 29097</strain>
    </source>
</reference>
<keyword evidence="3" id="KW-1185">Reference proteome</keyword>
<feature type="region of interest" description="Disordered" evidence="1">
    <location>
        <begin position="1"/>
        <end position="26"/>
    </location>
</feature>
<evidence type="ECO:0000256" key="1">
    <source>
        <dbReference type="SAM" id="MobiDB-lite"/>
    </source>
</evidence>
<dbReference type="Pfam" id="PF10012">
    <property type="entry name" value="DUF2255"/>
    <property type="match status" value="1"/>
</dbReference>
<comment type="caution">
    <text evidence="2">The sequence shown here is derived from an EMBL/GenBank/DDBJ whole genome shotgun (WGS) entry which is preliminary data.</text>
</comment>
<evidence type="ECO:0000313" key="2">
    <source>
        <dbReference type="EMBL" id="RKN43801.1"/>
    </source>
</evidence>
<gene>
    <name evidence="2" type="ORF">D7294_08770</name>
</gene>
<dbReference type="Gene3D" id="2.30.110.10">
    <property type="entry name" value="Electron Transport, Fmn-binding Protein, Chain A"/>
    <property type="match status" value="1"/>
</dbReference>
<sequence length="125" mass="13826">MTSWSNEELTPIAEADELRVQPRRADGSLREPTPIWVVRDGADLYVRSYRGPDGVWWRTAKAGGAGRVQAGGVTRDVAFTAATDPELNDRLDAAYRAKYGRYSATYVDPMVAEPARATTLRLSPR</sequence>